<gene>
    <name evidence="1" type="ORF">EAI_09569</name>
</gene>
<dbReference type="AlphaFoldDB" id="E2BQ51"/>
<name>E2BQ51_HARSA</name>
<reference evidence="1 2" key="1">
    <citation type="journal article" date="2010" name="Science">
        <title>Genomic comparison of the ants Camponotus floridanus and Harpegnathos saltator.</title>
        <authorList>
            <person name="Bonasio R."/>
            <person name="Zhang G."/>
            <person name="Ye C."/>
            <person name="Mutti N.S."/>
            <person name="Fang X."/>
            <person name="Qin N."/>
            <person name="Donahue G."/>
            <person name="Yang P."/>
            <person name="Li Q."/>
            <person name="Li C."/>
            <person name="Zhang P."/>
            <person name="Huang Z."/>
            <person name="Berger S.L."/>
            <person name="Reinberg D."/>
            <person name="Wang J."/>
            <person name="Liebig J."/>
        </authorList>
    </citation>
    <scope>NUCLEOTIDE SEQUENCE [LARGE SCALE GENOMIC DNA]</scope>
    <source>
        <strain evidence="1 2">R22 G/1</strain>
    </source>
</reference>
<evidence type="ECO:0000313" key="1">
    <source>
        <dbReference type="EMBL" id="EFN82170.1"/>
    </source>
</evidence>
<proteinExistence type="predicted"/>
<protein>
    <submittedName>
        <fullName evidence="1">Uncharacterized protein</fullName>
    </submittedName>
</protein>
<sequence length="70" mass="8029">MILPISRPDEWKVNVYAIAIGRLEIDVSYKWLSRQLASARSADGNALWYQELMMAGEVKFAATFFTRGKF</sequence>
<dbReference type="InParanoid" id="E2BQ51"/>
<keyword evidence="2" id="KW-1185">Reference proteome</keyword>
<dbReference type="EMBL" id="GL449698">
    <property type="protein sequence ID" value="EFN82170.1"/>
    <property type="molecule type" value="Genomic_DNA"/>
</dbReference>
<organism evidence="2">
    <name type="scientific">Harpegnathos saltator</name>
    <name type="common">Jerdon's jumping ant</name>
    <dbReference type="NCBI Taxonomy" id="610380"/>
    <lineage>
        <taxon>Eukaryota</taxon>
        <taxon>Metazoa</taxon>
        <taxon>Ecdysozoa</taxon>
        <taxon>Arthropoda</taxon>
        <taxon>Hexapoda</taxon>
        <taxon>Insecta</taxon>
        <taxon>Pterygota</taxon>
        <taxon>Neoptera</taxon>
        <taxon>Endopterygota</taxon>
        <taxon>Hymenoptera</taxon>
        <taxon>Apocrita</taxon>
        <taxon>Aculeata</taxon>
        <taxon>Formicoidea</taxon>
        <taxon>Formicidae</taxon>
        <taxon>Ponerinae</taxon>
        <taxon>Ponerini</taxon>
        <taxon>Harpegnathos</taxon>
    </lineage>
</organism>
<evidence type="ECO:0000313" key="2">
    <source>
        <dbReference type="Proteomes" id="UP000008237"/>
    </source>
</evidence>
<dbReference type="Proteomes" id="UP000008237">
    <property type="component" value="Unassembled WGS sequence"/>
</dbReference>
<accession>E2BQ51</accession>